<dbReference type="Proteomes" id="UP000027135">
    <property type="component" value="Unassembled WGS sequence"/>
</dbReference>
<sequence length="296" mass="34477">MLIKEYRVTLPLTVEEYQVAQLYSVAEASKNETGGGEGIEVLKNEPFEDHPLLGGKYRKGQYTYKIYHLASKVPSFIRLLAPRGSLEVHEEAWNAYPYCKTVISNPYMKEKFVLVIESLHVADNGQQDNNPGYMKENFFIMIESLHLADTGMQQNVHELPPEKLRNRDVVHIDIANDSVTAADYKPDEDPTKFKSEKTGRGPLRGQWMDKVKPVMTCYKLVTVEFKWFGLQTKIEHFIQKSERRLFTNFHRQVFCWIDRWHGLTMEDIRAIEEKTKEELDKQRMIGEVRGMKAETE</sequence>
<dbReference type="GO" id="GO:0031210">
    <property type="term" value="F:phosphatidylcholine binding"/>
    <property type="evidence" value="ECO:0007669"/>
    <property type="project" value="TreeGrafter"/>
</dbReference>
<dbReference type="SUPFAM" id="SSF55961">
    <property type="entry name" value="Bet v1-like"/>
    <property type="match status" value="2"/>
</dbReference>
<dbReference type="Gene3D" id="3.30.530.20">
    <property type="match status" value="2"/>
</dbReference>
<dbReference type="InterPro" id="IPR001666">
    <property type="entry name" value="PI_transfer"/>
</dbReference>
<organism evidence="2 3">
    <name type="scientific">Zootermopsis nevadensis</name>
    <name type="common">Dampwood termite</name>
    <dbReference type="NCBI Taxonomy" id="136037"/>
    <lineage>
        <taxon>Eukaryota</taxon>
        <taxon>Metazoa</taxon>
        <taxon>Ecdysozoa</taxon>
        <taxon>Arthropoda</taxon>
        <taxon>Hexapoda</taxon>
        <taxon>Insecta</taxon>
        <taxon>Pterygota</taxon>
        <taxon>Neoptera</taxon>
        <taxon>Polyneoptera</taxon>
        <taxon>Dictyoptera</taxon>
        <taxon>Blattodea</taxon>
        <taxon>Blattoidea</taxon>
        <taxon>Termitoidae</taxon>
        <taxon>Termopsidae</taxon>
        <taxon>Zootermopsis</taxon>
    </lineage>
</organism>
<proteinExistence type="predicted"/>
<dbReference type="InParanoid" id="A0A067R8Y0"/>
<reference evidence="2 3" key="1">
    <citation type="journal article" date="2014" name="Nat. Commun.">
        <title>Molecular traces of alternative social organization in a termite genome.</title>
        <authorList>
            <person name="Terrapon N."/>
            <person name="Li C."/>
            <person name="Robertson H.M."/>
            <person name="Ji L."/>
            <person name="Meng X."/>
            <person name="Booth W."/>
            <person name="Chen Z."/>
            <person name="Childers C.P."/>
            <person name="Glastad K.M."/>
            <person name="Gokhale K."/>
            <person name="Gowin J."/>
            <person name="Gronenberg W."/>
            <person name="Hermansen R.A."/>
            <person name="Hu H."/>
            <person name="Hunt B.G."/>
            <person name="Huylmans A.K."/>
            <person name="Khalil S.M."/>
            <person name="Mitchell R.D."/>
            <person name="Munoz-Torres M.C."/>
            <person name="Mustard J.A."/>
            <person name="Pan H."/>
            <person name="Reese J.T."/>
            <person name="Scharf M.E."/>
            <person name="Sun F."/>
            <person name="Vogel H."/>
            <person name="Xiao J."/>
            <person name="Yang W."/>
            <person name="Yang Z."/>
            <person name="Yang Z."/>
            <person name="Zhou J."/>
            <person name="Zhu J."/>
            <person name="Brent C.S."/>
            <person name="Elsik C.G."/>
            <person name="Goodisman M.A."/>
            <person name="Liberles D.A."/>
            <person name="Roe R.M."/>
            <person name="Vargo E.L."/>
            <person name="Vilcinskas A."/>
            <person name="Wang J."/>
            <person name="Bornberg-Bauer E."/>
            <person name="Korb J."/>
            <person name="Zhang G."/>
            <person name="Liebig J."/>
        </authorList>
    </citation>
    <scope>NUCLEOTIDE SEQUENCE [LARGE SCALE GENOMIC DNA]</scope>
    <source>
        <tissue evidence="2">Whole organism</tissue>
    </source>
</reference>
<dbReference type="Pfam" id="PF02121">
    <property type="entry name" value="IP_trans"/>
    <property type="match status" value="2"/>
</dbReference>
<dbReference type="AlphaFoldDB" id="A0A067R8Y0"/>
<dbReference type="OMA" id="QHNVHEL"/>
<dbReference type="eggNOG" id="KOG3668">
    <property type="taxonomic scope" value="Eukaryota"/>
</dbReference>
<feature type="domain" description="Phosphatidylinositol transfer protein N-terminal" evidence="1">
    <location>
        <begin position="130"/>
        <end position="277"/>
    </location>
</feature>
<feature type="domain" description="Phosphatidylinositol transfer protein N-terminal" evidence="1">
    <location>
        <begin position="1"/>
        <end position="129"/>
    </location>
</feature>
<accession>A0A067R8Y0</accession>
<dbReference type="GO" id="GO:0008526">
    <property type="term" value="F:phosphatidylinositol transfer activity"/>
    <property type="evidence" value="ECO:0007669"/>
    <property type="project" value="TreeGrafter"/>
</dbReference>
<evidence type="ECO:0000313" key="3">
    <source>
        <dbReference type="Proteomes" id="UP000027135"/>
    </source>
</evidence>
<dbReference type="PANTHER" id="PTHR10658:SF11">
    <property type="entry name" value="VIBRATOR, ISOFORM B"/>
    <property type="match status" value="1"/>
</dbReference>
<dbReference type="PRINTS" id="PR00391">
    <property type="entry name" value="PITRANSFER"/>
</dbReference>
<dbReference type="GO" id="GO:0005737">
    <property type="term" value="C:cytoplasm"/>
    <property type="evidence" value="ECO:0007669"/>
    <property type="project" value="TreeGrafter"/>
</dbReference>
<dbReference type="FunCoup" id="A0A067R8Y0">
    <property type="interactions" value="1884"/>
</dbReference>
<dbReference type="EMBL" id="KK852619">
    <property type="protein sequence ID" value="KDR20111.1"/>
    <property type="molecule type" value="Genomic_DNA"/>
</dbReference>
<dbReference type="GO" id="GO:0008525">
    <property type="term" value="F:phosphatidylcholine transporter activity"/>
    <property type="evidence" value="ECO:0007669"/>
    <property type="project" value="TreeGrafter"/>
</dbReference>
<evidence type="ECO:0000259" key="1">
    <source>
        <dbReference type="Pfam" id="PF02121"/>
    </source>
</evidence>
<dbReference type="CDD" id="cd08888">
    <property type="entry name" value="SRPBCC_PITPNA-B_like"/>
    <property type="match status" value="1"/>
</dbReference>
<dbReference type="InterPro" id="IPR023393">
    <property type="entry name" value="START-like_dom_sf"/>
</dbReference>
<name>A0A067R8Y0_ZOONE</name>
<dbReference type="GO" id="GO:0035091">
    <property type="term" value="F:phosphatidylinositol binding"/>
    <property type="evidence" value="ECO:0007669"/>
    <property type="project" value="TreeGrafter"/>
</dbReference>
<protein>
    <submittedName>
        <fullName evidence="2">Phosphatidylinositol transfer protein alpha isoform</fullName>
    </submittedName>
</protein>
<evidence type="ECO:0000313" key="2">
    <source>
        <dbReference type="EMBL" id="KDR20111.1"/>
    </source>
</evidence>
<dbReference type="InterPro" id="IPR055261">
    <property type="entry name" value="PI_transfer_N"/>
</dbReference>
<keyword evidence="3" id="KW-1185">Reference proteome</keyword>
<gene>
    <name evidence="2" type="ORF">L798_05574</name>
</gene>
<dbReference type="STRING" id="136037.A0A067R8Y0"/>
<dbReference type="PANTHER" id="PTHR10658">
    <property type="entry name" value="PHOSPHATIDYLINOSITOL TRANSFER PROTEIN"/>
    <property type="match status" value="1"/>
</dbReference>